<dbReference type="SUPFAM" id="SSF50978">
    <property type="entry name" value="WD40 repeat-like"/>
    <property type="match status" value="2"/>
</dbReference>
<sequence>MPRSDTKKSGFFKGVLDGLRSSVTQPVKPEADVEETLRPEHFKVSRTVRHGFPFQPTALAFDPVQRILAIGTKNGSLRLFGRPGVDCTIQHVLEYAVIQILFLVNEGALISVCADDTLHLWNLRQKKPEVVHTLKFQKERITHCHLPFRSKWLYIGTERGNLHVVNIESFTLSGYVINWNKAIELSRKTHPGAVVHVSDNPVDSNKLLIGFETGALVLWDLRNRSADARFQHSEALHSVAWHHEGKQFMCSHSDGSLTTWNIRVPAKPMNIIFPHVRNSKEGKPDPCKPIYKAEWKTVRGADSFVIFSGGLPFDKSGQTPALTVIHGKTTTVLEMEHNIVDFVTLCETPFQSEFHEPYAVVVLLQNDLVVVDLTSQGYPCFQNPYSMDLHESPVTFCTYLADCPTDLIPAFYSVGSKANKRGGFSEKEWPISGGEWGTSTVSYPEVIITGHADGSLKVWDASSVTLQVLYRLKTSKVFEKPKSRGSQEVPDDDPFAVEKVAFCAESRMLAVAGSSFYVIVFVFRKQEASVEVDVLETPILYEVDDDGDCSPECEYQRQSSQQGSCPSALEEGCRKAASEHYTSLNVKSGPQKWGTGFQPSLVCMLPWVRGETPGHITSLSVNSTYNLLAYGNECGLVVVDLCTKTCVLNLGTPDLYGSSDPYQRIARSPKRNATLPSCDNNSGEQEQCRSPNADQINGLCNSGTLAAQPTQSKRQADSRRNKSRKLQKLPNLVSTEEPPCFNTLPDKLDSSFSRSRSSSMSSLENISSEAILCLSYAEAFCRKSDTSTSPSLWVGTHLGSVLAISLSVPTESRHTQPVIASPSGSIFRLKGPILSISFLDSSGVLMLPLSEQWKDRPDSKERDDRRLRSMPSRGSRISPTTSQSLEPRDTQFVVMASEKQARIVALPSQTCLYKATLTETSFVVCAEVLSIKSIDTACLVCYIANGNIVVYSLPSLKPLYETDFLPLVDMRIARTFCFSKNGHGMFLCSPSELQKFTISSDFCANLQEMLGTIFLNKEMPEAPKQSFFKGLFGGGPSMLDREELFGEASGKPLKTVARHIPGSTGNMDAMRAQAGTLAGEVMRARQGLTERGEALTQLEERTARMMSEAESFANTTHQLMNKYKDKKWYQF</sequence>
<dbReference type="InterPro" id="IPR000664">
    <property type="entry name" value="Lethal2_giant"/>
</dbReference>
<organism evidence="19">
    <name type="scientific">Rhipicephalus appendiculatus</name>
    <name type="common">Brown ear tick</name>
    <dbReference type="NCBI Taxonomy" id="34631"/>
    <lineage>
        <taxon>Eukaryota</taxon>
        <taxon>Metazoa</taxon>
        <taxon>Ecdysozoa</taxon>
        <taxon>Arthropoda</taxon>
        <taxon>Chelicerata</taxon>
        <taxon>Arachnida</taxon>
        <taxon>Acari</taxon>
        <taxon>Parasitiformes</taxon>
        <taxon>Ixodida</taxon>
        <taxon>Ixodoidea</taxon>
        <taxon>Ixodidae</taxon>
        <taxon>Rhipicephalinae</taxon>
        <taxon>Rhipicephalus</taxon>
        <taxon>Rhipicephalus</taxon>
    </lineage>
</organism>
<dbReference type="SMART" id="SM00320">
    <property type="entry name" value="WD40"/>
    <property type="match status" value="7"/>
</dbReference>
<name>A0A131YJI0_RHIAP</name>
<dbReference type="GO" id="GO:0031201">
    <property type="term" value="C:SNARE complex"/>
    <property type="evidence" value="ECO:0007669"/>
    <property type="project" value="TreeGrafter"/>
</dbReference>
<keyword evidence="8" id="KW-0597">Phosphoprotein</keyword>
<dbReference type="GO" id="GO:0019905">
    <property type="term" value="F:syntaxin binding"/>
    <property type="evidence" value="ECO:0007669"/>
    <property type="project" value="TreeGrafter"/>
</dbReference>
<dbReference type="InterPro" id="IPR015943">
    <property type="entry name" value="WD40/YVTN_repeat-like_dom_sf"/>
</dbReference>
<comment type="similarity">
    <text evidence="3">Belongs to the WD repeat L(2)GL family.</text>
</comment>
<dbReference type="EMBL" id="GEDV01009138">
    <property type="protein sequence ID" value="JAP79419.1"/>
    <property type="molecule type" value="Transcribed_RNA"/>
</dbReference>
<dbReference type="AlphaFoldDB" id="A0A131YJI0"/>
<evidence type="ECO:0000256" key="7">
    <source>
        <dbReference type="ARBA" id="ARBA00022490"/>
    </source>
</evidence>
<evidence type="ECO:0000256" key="11">
    <source>
        <dbReference type="ARBA" id="ARBA00022927"/>
    </source>
</evidence>
<dbReference type="InterPro" id="IPR013905">
    <property type="entry name" value="Lgl_C_dom"/>
</dbReference>
<dbReference type="PROSITE" id="PS50082">
    <property type="entry name" value="WD_REPEATS_2"/>
    <property type="match status" value="1"/>
</dbReference>
<feature type="repeat" description="WD" evidence="15">
    <location>
        <begin position="229"/>
        <end position="263"/>
    </location>
</feature>
<dbReference type="GO" id="GO:0045159">
    <property type="term" value="F:myosin II binding"/>
    <property type="evidence" value="ECO:0007669"/>
    <property type="project" value="TreeGrafter"/>
</dbReference>
<dbReference type="GO" id="GO:0005096">
    <property type="term" value="F:GTPase activator activity"/>
    <property type="evidence" value="ECO:0007669"/>
    <property type="project" value="TreeGrafter"/>
</dbReference>
<keyword evidence="9 15" id="KW-0853">WD repeat</keyword>
<evidence type="ECO:0000256" key="1">
    <source>
        <dbReference type="ARBA" id="ARBA00004202"/>
    </source>
</evidence>
<evidence type="ECO:0000256" key="6">
    <source>
        <dbReference type="ARBA" id="ARBA00022483"/>
    </source>
</evidence>
<dbReference type="PRINTS" id="PR00962">
    <property type="entry name" value="LETHAL2GIANT"/>
</dbReference>
<evidence type="ECO:0000256" key="16">
    <source>
        <dbReference type="PROSITE-ProRule" id="PRU00290"/>
    </source>
</evidence>
<evidence type="ECO:0000256" key="2">
    <source>
        <dbReference type="ARBA" id="ARBA00004496"/>
    </source>
</evidence>
<feature type="domain" description="V-SNARE coiled-coil homology" evidence="18">
    <location>
        <begin position="1066"/>
        <end position="1126"/>
    </location>
</feature>
<keyword evidence="6" id="KW-0268">Exocytosis</keyword>
<dbReference type="PROSITE" id="PS50892">
    <property type="entry name" value="V_SNARE"/>
    <property type="match status" value="1"/>
</dbReference>
<keyword evidence="7" id="KW-0963">Cytoplasm</keyword>
<evidence type="ECO:0000256" key="13">
    <source>
        <dbReference type="ARBA" id="ARBA00023136"/>
    </source>
</evidence>
<evidence type="ECO:0000256" key="10">
    <source>
        <dbReference type="ARBA" id="ARBA00022737"/>
    </source>
</evidence>
<dbReference type="GO" id="GO:0006887">
    <property type="term" value="P:exocytosis"/>
    <property type="evidence" value="ECO:0007669"/>
    <property type="project" value="UniProtKB-KW"/>
</dbReference>
<dbReference type="GO" id="GO:0015031">
    <property type="term" value="P:protein transport"/>
    <property type="evidence" value="ECO:0007669"/>
    <property type="project" value="UniProtKB-KW"/>
</dbReference>
<keyword evidence="4" id="KW-0813">Transport</keyword>
<dbReference type="Pfam" id="PF08366">
    <property type="entry name" value="LLGL"/>
    <property type="match status" value="1"/>
</dbReference>
<dbReference type="InterPro" id="IPR001680">
    <property type="entry name" value="WD40_rpt"/>
</dbReference>
<feature type="compositionally biased region" description="Polar residues" evidence="17">
    <location>
        <begin position="875"/>
        <end position="884"/>
    </location>
</feature>
<keyword evidence="11" id="KW-0653">Protein transport</keyword>
<dbReference type="CDD" id="cd15873">
    <property type="entry name" value="R-SNARE_STXBP5_6"/>
    <property type="match status" value="1"/>
</dbReference>
<evidence type="ECO:0000256" key="9">
    <source>
        <dbReference type="ARBA" id="ARBA00022574"/>
    </source>
</evidence>
<evidence type="ECO:0000259" key="18">
    <source>
        <dbReference type="PROSITE" id="PS50892"/>
    </source>
</evidence>
<dbReference type="Gene3D" id="1.20.5.110">
    <property type="match status" value="1"/>
</dbReference>
<evidence type="ECO:0000256" key="5">
    <source>
        <dbReference type="ARBA" id="ARBA00022475"/>
    </source>
</evidence>
<feature type="region of interest" description="Disordered" evidence="17">
    <location>
        <begin position="855"/>
        <end position="884"/>
    </location>
</feature>
<evidence type="ECO:0000256" key="17">
    <source>
        <dbReference type="SAM" id="MobiDB-lite"/>
    </source>
</evidence>
<dbReference type="InterPro" id="IPR013577">
    <property type="entry name" value="LLGL2"/>
</dbReference>
<dbReference type="InterPro" id="IPR036322">
    <property type="entry name" value="WD40_repeat_dom_sf"/>
</dbReference>
<feature type="compositionally biased region" description="Basic and acidic residues" evidence="17">
    <location>
        <begin position="855"/>
        <end position="867"/>
    </location>
</feature>
<reference evidence="19" key="1">
    <citation type="journal article" date="2016" name="Ticks Tick Borne Dis.">
        <title>De novo assembly and annotation of the salivary gland transcriptome of Rhipicephalus appendiculatus male and female ticks during blood feeding.</title>
        <authorList>
            <person name="de Castro M.H."/>
            <person name="de Klerk D."/>
            <person name="Pienaar R."/>
            <person name="Latif A.A."/>
            <person name="Rees D.J."/>
            <person name="Mans B.J."/>
        </authorList>
    </citation>
    <scope>NUCLEOTIDE SEQUENCE</scope>
    <source>
        <tissue evidence="19">Salivary glands</tissue>
    </source>
</reference>
<keyword evidence="10" id="KW-0677">Repeat</keyword>
<dbReference type="GO" id="GO:0006893">
    <property type="term" value="P:Golgi to plasma membrane transport"/>
    <property type="evidence" value="ECO:0007669"/>
    <property type="project" value="TreeGrafter"/>
</dbReference>
<dbReference type="InterPro" id="IPR042855">
    <property type="entry name" value="V_SNARE_CC"/>
</dbReference>
<dbReference type="SUPFAM" id="SSF58038">
    <property type="entry name" value="SNARE fusion complex"/>
    <property type="match status" value="1"/>
</dbReference>
<proteinExistence type="inferred from homology"/>
<keyword evidence="5" id="KW-1003">Cell membrane</keyword>
<keyword evidence="13" id="KW-0472">Membrane</keyword>
<evidence type="ECO:0000256" key="3">
    <source>
        <dbReference type="ARBA" id="ARBA00008070"/>
    </source>
</evidence>
<dbReference type="GO" id="GO:0005886">
    <property type="term" value="C:plasma membrane"/>
    <property type="evidence" value="ECO:0007669"/>
    <property type="project" value="UniProtKB-SubCell"/>
</dbReference>
<evidence type="ECO:0000313" key="19">
    <source>
        <dbReference type="EMBL" id="JAP79419.1"/>
    </source>
</evidence>
<dbReference type="Pfam" id="PF08596">
    <property type="entry name" value="Lgl_C"/>
    <property type="match status" value="1"/>
</dbReference>
<dbReference type="FunFam" id="1.20.5.110:FF:000001">
    <property type="entry name" value="syntaxin-binding protein 5 isoform X1"/>
    <property type="match status" value="1"/>
</dbReference>
<evidence type="ECO:0000256" key="8">
    <source>
        <dbReference type="ARBA" id="ARBA00022553"/>
    </source>
</evidence>
<evidence type="ECO:0000256" key="12">
    <source>
        <dbReference type="ARBA" id="ARBA00023054"/>
    </source>
</evidence>
<evidence type="ECO:0000256" key="14">
    <source>
        <dbReference type="ARBA" id="ARBA00067543"/>
    </source>
</evidence>
<accession>A0A131YJI0</accession>
<dbReference type="FunFam" id="2.130.10.10:FF:000521">
    <property type="entry name" value="syntaxin-binding protein 5-like isoform X1"/>
    <property type="match status" value="1"/>
</dbReference>
<protein>
    <recommendedName>
        <fullName evidence="14">Syntaxin-binding protein 5-like</fullName>
    </recommendedName>
</protein>
<dbReference type="PANTHER" id="PTHR10241">
    <property type="entry name" value="LETHAL 2 GIANT LARVAE PROTEIN"/>
    <property type="match status" value="1"/>
</dbReference>
<evidence type="ECO:0000256" key="15">
    <source>
        <dbReference type="PROSITE-ProRule" id="PRU00221"/>
    </source>
</evidence>
<keyword evidence="12 16" id="KW-0175">Coiled coil</keyword>
<dbReference type="Gene3D" id="2.130.10.10">
    <property type="entry name" value="YVTN repeat-like/Quinoprotein amine dehydrogenase"/>
    <property type="match status" value="3"/>
</dbReference>
<evidence type="ECO:0000256" key="4">
    <source>
        <dbReference type="ARBA" id="ARBA00022448"/>
    </source>
</evidence>
<comment type="subcellular location">
    <subcellularLocation>
        <location evidence="1">Cell membrane</location>
        <topology evidence="1">Peripheral membrane protein</topology>
    </subcellularLocation>
    <subcellularLocation>
        <location evidence="2">Cytoplasm</location>
    </subcellularLocation>
</comment>
<feature type="region of interest" description="Disordered" evidence="17">
    <location>
        <begin position="707"/>
        <end position="729"/>
    </location>
</feature>
<dbReference type="PANTHER" id="PTHR10241:SF25">
    <property type="entry name" value="TOMOSYN, ISOFORM C"/>
    <property type="match status" value="1"/>
</dbReference>